<dbReference type="RefSeq" id="WP_129425029.1">
    <property type="nucleotide sequence ID" value="NZ_SDPW01000001.1"/>
</dbReference>
<dbReference type="Pfam" id="PF16163">
    <property type="entry name" value="DUF4869"/>
    <property type="match status" value="1"/>
</dbReference>
<dbReference type="AlphaFoldDB" id="A0A4V1QU31"/>
<protein>
    <submittedName>
        <fullName evidence="1">DUF4869 domain-containing protein</fullName>
    </submittedName>
</protein>
<sequence>MLTIHYGDMDGVVYNTSVYFNNVYSPEWFEDPFAQKVIKAVDRGVVLGPNAIETKILGVIPPEKLSSGTKTLLLMHFMPERVYNASNCGDNCARWILAIGKAQDITINLYHLMNFGNRRFTIHVANTSETVHTMDELVLVAGKCLREAAQ</sequence>
<dbReference type="EMBL" id="SDPW01000001">
    <property type="protein sequence ID" value="RXZ54547.1"/>
    <property type="molecule type" value="Genomic_DNA"/>
</dbReference>
<evidence type="ECO:0000313" key="2">
    <source>
        <dbReference type="Proteomes" id="UP000293345"/>
    </source>
</evidence>
<organism evidence="1 2">
    <name type="scientific">Senegalimassilia faecalis</name>
    <dbReference type="NCBI Taxonomy" id="2509433"/>
    <lineage>
        <taxon>Bacteria</taxon>
        <taxon>Bacillati</taxon>
        <taxon>Actinomycetota</taxon>
        <taxon>Coriobacteriia</taxon>
        <taxon>Coriobacteriales</taxon>
        <taxon>Coriobacteriaceae</taxon>
        <taxon>Senegalimassilia</taxon>
    </lineage>
</organism>
<dbReference type="OrthoDB" id="3183892at2"/>
<keyword evidence="2" id="KW-1185">Reference proteome</keyword>
<reference evidence="1 2" key="1">
    <citation type="submission" date="2019-01" db="EMBL/GenBank/DDBJ databases">
        <title>Senegalimassilia sp. nov. KGMB04484 isolated human feces.</title>
        <authorList>
            <person name="Han K.-I."/>
            <person name="Kim J.-S."/>
            <person name="Lee K.C."/>
            <person name="Suh M.K."/>
            <person name="Eom M.K."/>
            <person name="Lee J.H."/>
            <person name="Park S.-H."/>
            <person name="Kang S.W."/>
            <person name="Park J.-E."/>
            <person name="Oh B.S."/>
            <person name="Yu S.Y."/>
            <person name="Choi S.-H."/>
            <person name="Lee D.H."/>
            <person name="Yoon H."/>
            <person name="Kim B.-Y."/>
            <person name="Lee J.H."/>
            <person name="Lee J.-S."/>
        </authorList>
    </citation>
    <scope>NUCLEOTIDE SEQUENCE [LARGE SCALE GENOMIC DNA]</scope>
    <source>
        <strain evidence="1 2">KGMB04484</strain>
    </source>
</reference>
<proteinExistence type="predicted"/>
<comment type="caution">
    <text evidence="1">The sequence shown here is derived from an EMBL/GenBank/DDBJ whole genome shotgun (WGS) entry which is preliminary data.</text>
</comment>
<gene>
    <name evidence="1" type="ORF">ET524_08685</name>
</gene>
<dbReference type="InterPro" id="IPR032360">
    <property type="entry name" value="DUF4869"/>
</dbReference>
<dbReference type="Proteomes" id="UP000293345">
    <property type="component" value="Unassembled WGS sequence"/>
</dbReference>
<evidence type="ECO:0000313" key="1">
    <source>
        <dbReference type="EMBL" id="RXZ54547.1"/>
    </source>
</evidence>
<name>A0A4V1QU31_9ACTN</name>
<accession>A0A4V1QU31</accession>